<dbReference type="GO" id="GO:0008080">
    <property type="term" value="F:N-acetyltransferase activity"/>
    <property type="evidence" value="ECO:0007669"/>
    <property type="project" value="TreeGrafter"/>
</dbReference>
<comment type="caution">
    <text evidence="5">The sequence shown here is derived from an EMBL/GenBank/DDBJ whole genome shotgun (WGS) entry which is preliminary data.</text>
</comment>
<accession>A0A7I8W696</accession>
<organism evidence="5 6">
    <name type="scientific">Dimorphilus gyrociliatus</name>
    <dbReference type="NCBI Taxonomy" id="2664684"/>
    <lineage>
        <taxon>Eukaryota</taxon>
        <taxon>Metazoa</taxon>
        <taxon>Spiralia</taxon>
        <taxon>Lophotrochozoa</taxon>
        <taxon>Annelida</taxon>
        <taxon>Polychaeta</taxon>
        <taxon>Polychaeta incertae sedis</taxon>
        <taxon>Dinophilidae</taxon>
        <taxon>Dimorphilus</taxon>
    </lineage>
</organism>
<evidence type="ECO:0000313" key="6">
    <source>
        <dbReference type="Proteomes" id="UP000549394"/>
    </source>
</evidence>
<name>A0A7I8W696_9ANNE</name>
<evidence type="ECO:0000256" key="3">
    <source>
        <dbReference type="ARBA" id="ARBA00023315"/>
    </source>
</evidence>
<proteinExistence type="inferred from homology"/>
<keyword evidence="6" id="KW-1185">Reference proteome</keyword>
<dbReference type="Pfam" id="PF00583">
    <property type="entry name" value="Acetyltransf_1"/>
    <property type="match status" value="1"/>
</dbReference>
<dbReference type="EMBL" id="CAJFCJ010000020">
    <property type="protein sequence ID" value="CAD5124067.1"/>
    <property type="molecule type" value="Genomic_DNA"/>
</dbReference>
<dbReference type="InterPro" id="IPR000182">
    <property type="entry name" value="GNAT_dom"/>
</dbReference>
<evidence type="ECO:0000313" key="5">
    <source>
        <dbReference type="EMBL" id="CAD5124067.1"/>
    </source>
</evidence>
<gene>
    <name evidence="5" type="ORF">DGYR_LOCUS11663</name>
</gene>
<dbReference type="Gene3D" id="3.40.630.30">
    <property type="match status" value="1"/>
</dbReference>
<dbReference type="Proteomes" id="UP000549394">
    <property type="component" value="Unassembled WGS sequence"/>
</dbReference>
<dbReference type="FunFam" id="3.40.630.30:FF:000064">
    <property type="entry name" value="GNAT family acetyltransferase"/>
    <property type="match status" value="1"/>
</dbReference>
<keyword evidence="3" id="KW-0012">Acyltransferase</keyword>
<feature type="domain" description="N-acetyltransferase" evidence="4">
    <location>
        <begin position="1"/>
        <end position="143"/>
    </location>
</feature>
<reference evidence="5 6" key="1">
    <citation type="submission" date="2020-08" db="EMBL/GenBank/DDBJ databases">
        <authorList>
            <person name="Hejnol A."/>
        </authorList>
    </citation>
    <scope>NUCLEOTIDE SEQUENCE [LARGE SCALE GENOMIC DNA]</scope>
</reference>
<dbReference type="PANTHER" id="PTHR10545:SF29">
    <property type="entry name" value="GH14572P-RELATED"/>
    <property type="match status" value="1"/>
</dbReference>
<dbReference type="AlphaFoldDB" id="A0A7I8W696"/>
<evidence type="ECO:0000256" key="2">
    <source>
        <dbReference type="ARBA" id="ARBA00022679"/>
    </source>
</evidence>
<comment type="similarity">
    <text evidence="1">Belongs to the acetyltransferase family.</text>
</comment>
<dbReference type="OrthoDB" id="7305308at2759"/>
<dbReference type="InterPro" id="IPR051016">
    <property type="entry name" value="Diverse_Substrate_AcTransf"/>
</dbReference>
<protein>
    <recommendedName>
        <fullName evidence="4">N-acetyltransferase domain-containing protein</fullName>
    </recommendedName>
</protein>
<dbReference type="PANTHER" id="PTHR10545">
    <property type="entry name" value="DIAMINE N-ACETYLTRANSFERASE"/>
    <property type="match status" value="1"/>
</dbReference>
<dbReference type="SUPFAM" id="SSF55729">
    <property type="entry name" value="Acyl-CoA N-acyltransferases (Nat)"/>
    <property type="match status" value="1"/>
</dbReference>
<evidence type="ECO:0000259" key="4">
    <source>
        <dbReference type="PROSITE" id="PS51186"/>
    </source>
</evidence>
<dbReference type="InterPro" id="IPR016181">
    <property type="entry name" value="Acyl_CoA_acyltransferase"/>
</dbReference>
<dbReference type="CDD" id="cd04301">
    <property type="entry name" value="NAT_SF"/>
    <property type="match status" value="1"/>
</dbReference>
<evidence type="ECO:0000256" key="1">
    <source>
        <dbReference type="ARBA" id="ARBA00008694"/>
    </source>
</evidence>
<sequence>MFHEMKEFEKLEDDITTTPEILNRDCFGPNKFFSAIVAENEKKEIAGYSIYFKAYSTFQGRMLYMEDIYVVPNYRHLGVGKKLLKKVASIAVSEDCCRIHFAALEWNKNATNWYKKVGGIDLTDFEEWHLFRIGREALEKYSE</sequence>
<keyword evidence="2" id="KW-0808">Transferase</keyword>
<dbReference type="PROSITE" id="PS51186">
    <property type="entry name" value="GNAT"/>
    <property type="match status" value="1"/>
</dbReference>